<proteinExistence type="predicted"/>
<dbReference type="Gene3D" id="1.10.287.1080">
    <property type="entry name" value="MazG-like"/>
    <property type="match status" value="1"/>
</dbReference>
<accession>A0A7G1KUL4</accession>
<dbReference type="Proteomes" id="UP000516173">
    <property type="component" value="Chromosome"/>
</dbReference>
<evidence type="ECO:0000259" key="1">
    <source>
        <dbReference type="Pfam" id="PF18722"/>
    </source>
</evidence>
<keyword evidence="3" id="KW-1185">Reference proteome</keyword>
<dbReference type="InterPro" id="IPR041407">
    <property type="entry name" value="MazG_C"/>
</dbReference>
<feature type="domain" description="MazG C-terminal" evidence="1">
    <location>
        <begin position="170"/>
        <end position="318"/>
    </location>
</feature>
<dbReference type="AlphaFoldDB" id="A0A7G1KUL4"/>
<evidence type="ECO:0000313" key="3">
    <source>
        <dbReference type="Proteomes" id="UP000516173"/>
    </source>
</evidence>
<gene>
    <name evidence="2" type="ORF">NWFMUON74_56550</name>
</gene>
<dbReference type="EMBL" id="AP023396">
    <property type="protein sequence ID" value="BCK57883.1"/>
    <property type="molecule type" value="Genomic_DNA"/>
</dbReference>
<protein>
    <recommendedName>
        <fullName evidence="1">MazG C-terminal domain-containing protein</fullName>
    </recommendedName>
</protein>
<dbReference type="GeneID" id="80350090"/>
<dbReference type="SUPFAM" id="SSF101386">
    <property type="entry name" value="all-alpha NTP pyrophosphatases"/>
    <property type="match status" value="1"/>
</dbReference>
<dbReference type="Pfam" id="PF18722">
    <property type="entry name" value="MazG_C"/>
    <property type="match status" value="1"/>
</dbReference>
<dbReference type="KEGG" id="nwl:NWFMUON74_56550"/>
<dbReference type="RefSeq" id="WP_187684723.1">
    <property type="nucleotide sequence ID" value="NZ_AP023396.1"/>
</dbReference>
<name>A0A7G1KUL4_9NOCA</name>
<evidence type="ECO:0000313" key="2">
    <source>
        <dbReference type="EMBL" id="BCK57883.1"/>
    </source>
</evidence>
<dbReference type="InterPro" id="IPR011379">
    <property type="entry name" value="MazG-related_GP37"/>
</dbReference>
<dbReference type="CDD" id="cd11541">
    <property type="entry name" value="NTP-PPase_u4"/>
    <property type="match status" value="1"/>
</dbReference>
<organism evidence="2 3">
    <name type="scientific">Nocardia wallacei</name>
    <dbReference type="NCBI Taxonomy" id="480035"/>
    <lineage>
        <taxon>Bacteria</taxon>
        <taxon>Bacillati</taxon>
        <taxon>Actinomycetota</taxon>
        <taxon>Actinomycetes</taxon>
        <taxon>Mycobacteriales</taxon>
        <taxon>Nocardiaceae</taxon>
        <taxon>Nocardia</taxon>
    </lineage>
</organism>
<reference evidence="2 3" key="1">
    <citation type="submission" date="2020-08" db="EMBL/GenBank/DDBJ databases">
        <title>Genome Sequencing of Nocardia wallacei strain FMUON74 and assembly.</title>
        <authorList>
            <person name="Toyokawa M."/>
            <person name="Uesaka K."/>
        </authorList>
    </citation>
    <scope>NUCLEOTIDE SEQUENCE [LARGE SCALE GENOMIC DNA]</scope>
    <source>
        <strain evidence="2 3">FMUON74</strain>
    </source>
</reference>
<sequence>MEFSTYQQAAHETSQLPAGGPRAALQPMLGLAFETGSILNVYMRYLRDGIDMASNLEILREEIGDLLWYAAEIATASNLDLDEIAVTNLSRIRDRYPSPAQPVDLTSLPIYDADSPETERFPRTMVFEFIERTSPSGSVVAAMELVSAEPNAFKDGPVSLPNGKTAGYAVGKQLGDPLTDNSRHSDGYRYHDAIHFGFMAVFGWSPNSRALLRIKRKSDPVKDECEDGARAIFAEEGLAAVLSKLAKRRLGFLHEMSVDGEVVEAARAAAADLEVADAPAWLWRRAIANGFRAYHQLIENKGGYLIADLDQRTLTYKKVH</sequence>